<dbReference type="SUPFAM" id="SSF143011">
    <property type="entry name" value="RelE-like"/>
    <property type="match status" value="1"/>
</dbReference>
<proteinExistence type="predicted"/>
<dbReference type="PIRSF" id="PIRSF006156">
    <property type="entry name" value="YafQ"/>
    <property type="match status" value="1"/>
</dbReference>
<accession>A0AA37KL82</accession>
<dbReference type="AlphaFoldDB" id="A0AA37KL82"/>
<name>A0AA37KL82_9BACT</name>
<evidence type="ECO:0000313" key="3">
    <source>
        <dbReference type="EMBL" id="GKH83782.1"/>
    </source>
</evidence>
<dbReference type="InterPro" id="IPR004386">
    <property type="entry name" value="Toxin_YafQ-like"/>
</dbReference>
<dbReference type="InterPro" id="IPR035093">
    <property type="entry name" value="RelE/ParE_toxin_dom_sf"/>
</dbReference>
<protein>
    <recommendedName>
        <fullName evidence="5">Type II toxin-antitoxin system YafQ family toxin</fullName>
    </recommendedName>
</protein>
<sequence>MRKVKSGSQFRKDLKRYKNDTTKLEKLYDIVGFLERCEDIPKEFKPHMLSGNYAGHMECHVENDFLLIWIDDEVVKLVRLGSHSELFGKKKKR</sequence>
<reference evidence="3" key="1">
    <citation type="submission" date="2022-01" db="EMBL/GenBank/DDBJ databases">
        <title>Novel bile acid biosynthetic pathways are enriched in the microbiome of centenarians.</title>
        <authorList>
            <person name="Sato Y."/>
            <person name="Atarashi K."/>
            <person name="Plichta R.D."/>
            <person name="Arai Y."/>
            <person name="Sasajima S."/>
            <person name="Kearney M.S."/>
            <person name="Suda W."/>
            <person name="Takeshita K."/>
            <person name="Sasaki T."/>
            <person name="Okamoto S."/>
            <person name="Skelly N.A."/>
            <person name="Okamura Y."/>
            <person name="Vlamakis H."/>
            <person name="Li Y."/>
            <person name="Tanoue T."/>
            <person name="Takei H."/>
            <person name="Nittono H."/>
            <person name="Narushima S."/>
            <person name="Irie J."/>
            <person name="Itoh H."/>
            <person name="Moriya K."/>
            <person name="Sugiura Y."/>
            <person name="Suematsu M."/>
            <person name="Moritoki N."/>
            <person name="Shibata S."/>
            <person name="Littman R.D."/>
            <person name="Fischbach A.M."/>
            <person name="Uwamino Y."/>
            <person name="Inoue T."/>
            <person name="Honda A."/>
            <person name="Hattori M."/>
            <person name="Murai T."/>
            <person name="Xavier J.R."/>
            <person name="Hirose N."/>
            <person name="Honda K."/>
        </authorList>
    </citation>
    <scope>NUCLEOTIDE SEQUENCE</scope>
    <source>
        <strain evidence="3">CE91-St7</strain>
    </source>
</reference>
<dbReference type="EMBL" id="BQOB01000004">
    <property type="protein sequence ID" value="GKH83782.1"/>
    <property type="molecule type" value="Genomic_DNA"/>
</dbReference>
<dbReference type="InterPro" id="IPR007712">
    <property type="entry name" value="RelE/ParE_toxin"/>
</dbReference>
<dbReference type="NCBIfam" id="TIGR02385">
    <property type="entry name" value="RelE_StbE"/>
    <property type="match status" value="1"/>
</dbReference>
<dbReference type="GO" id="GO:0006415">
    <property type="term" value="P:translational termination"/>
    <property type="evidence" value="ECO:0007669"/>
    <property type="project" value="TreeGrafter"/>
</dbReference>
<evidence type="ECO:0000313" key="4">
    <source>
        <dbReference type="Proteomes" id="UP001055104"/>
    </source>
</evidence>
<dbReference type="Gene3D" id="3.30.2310.20">
    <property type="entry name" value="RelE-like"/>
    <property type="match status" value="1"/>
</dbReference>
<feature type="active site" description="Proton donor" evidence="2">
    <location>
        <position position="83"/>
    </location>
</feature>
<evidence type="ECO:0000256" key="2">
    <source>
        <dbReference type="PIRSR" id="PIRSR006156-1"/>
    </source>
</evidence>
<evidence type="ECO:0008006" key="5">
    <source>
        <dbReference type="Google" id="ProtNLM"/>
    </source>
</evidence>
<comment type="caution">
    <text evidence="3">The sequence shown here is derived from an EMBL/GenBank/DDBJ whole genome shotgun (WGS) entry which is preliminary data.</text>
</comment>
<dbReference type="GO" id="GO:0004521">
    <property type="term" value="F:RNA endonuclease activity"/>
    <property type="evidence" value="ECO:0007669"/>
    <property type="project" value="TreeGrafter"/>
</dbReference>
<dbReference type="PANTHER" id="PTHR40588:SF1">
    <property type="entry name" value="MRNA INTERFERASE TOXIN YAFQ"/>
    <property type="match status" value="1"/>
</dbReference>
<dbReference type="GO" id="GO:0006402">
    <property type="term" value="P:mRNA catabolic process"/>
    <property type="evidence" value="ECO:0007669"/>
    <property type="project" value="TreeGrafter"/>
</dbReference>
<evidence type="ECO:0000256" key="1">
    <source>
        <dbReference type="ARBA" id="ARBA00022649"/>
    </source>
</evidence>
<keyword evidence="1" id="KW-1277">Toxin-antitoxin system</keyword>
<organism evidence="3 4">
    <name type="scientific">Phocaeicola dorei</name>
    <dbReference type="NCBI Taxonomy" id="357276"/>
    <lineage>
        <taxon>Bacteria</taxon>
        <taxon>Pseudomonadati</taxon>
        <taxon>Bacteroidota</taxon>
        <taxon>Bacteroidia</taxon>
        <taxon>Bacteroidales</taxon>
        <taxon>Bacteroidaceae</taxon>
        <taxon>Phocaeicola</taxon>
    </lineage>
</organism>
<dbReference type="Pfam" id="PF15738">
    <property type="entry name" value="YafQ_toxin"/>
    <property type="match status" value="1"/>
</dbReference>
<dbReference type="Proteomes" id="UP001055104">
    <property type="component" value="Unassembled WGS sequence"/>
</dbReference>
<dbReference type="PANTHER" id="PTHR40588">
    <property type="entry name" value="MRNA INTERFERASE TOXIN YAFQ"/>
    <property type="match status" value="1"/>
</dbReference>
<gene>
    <name evidence="3" type="ORF">CE91St7_46660</name>
</gene>
<dbReference type="RefSeq" id="WP_195494253.1">
    <property type="nucleotide sequence ID" value="NZ_BQOA01000005.1"/>
</dbReference>